<dbReference type="InterPro" id="IPR052155">
    <property type="entry name" value="Biofilm_reg_signaling"/>
</dbReference>
<dbReference type="InterPro" id="IPR043128">
    <property type="entry name" value="Rev_trsase/Diguanyl_cyclase"/>
</dbReference>
<dbReference type="SMART" id="SM00267">
    <property type="entry name" value="GGDEF"/>
    <property type="match status" value="1"/>
</dbReference>
<evidence type="ECO:0000256" key="1">
    <source>
        <dbReference type="SAM" id="Phobius"/>
    </source>
</evidence>
<gene>
    <name evidence="4" type="ORF">G6N73_24570</name>
</gene>
<dbReference type="InterPro" id="IPR029787">
    <property type="entry name" value="Nucleotide_cyclase"/>
</dbReference>
<dbReference type="Gene3D" id="3.20.20.450">
    <property type="entry name" value="EAL domain"/>
    <property type="match status" value="1"/>
</dbReference>
<dbReference type="PANTHER" id="PTHR44757">
    <property type="entry name" value="DIGUANYLATE CYCLASE DGCP"/>
    <property type="match status" value="1"/>
</dbReference>
<dbReference type="Proteomes" id="UP001642900">
    <property type="component" value="Unassembled WGS sequence"/>
</dbReference>
<keyword evidence="1" id="KW-1133">Transmembrane helix</keyword>
<dbReference type="RefSeq" id="WP_165032433.1">
    <property type="nucleotide sequence ID" value="NZ_JAAKZF010000048.1"/>
</dbReference>
<dbReference type="SUPFAM" id="SSF141868">
    <property type="entry name" value="EAL domain-like"/>
    <property type="match status" value="1"/>
</dbReference>
<dbReference type="InterPro" id="IPR035919">
    <property type="entry name" value="EAL_sf"/>
</dbReference>
<proteinExistence type="predicted"/>
<evidence type="ECO:0000259" key="2">
    <source>
        <dbReference type="PROSITE" id="PS50883"/>
    </source>
</evidence>
<dbReference type="InterPro" id="IPR000160">
    <property type="entry name" value="GGDEF_dom"/>
</dbReference>
<reference evidence="4 5" key="1">
    <citation type="submission" date="2020-02" db="EMBL/GenBank/DDBJ databases">
        <title>Genome sequence of strain CCNWXJ40-4.</title>
        <authorList>
            <person name="Gao J."/>
            <person name="Sun J."/>
        </authorList>
    </citation>
    <scope>NUCLEOTIDE SEQUENCE [LARGE SCALE GENOMIC DNA]</scope>
    <source>
        <strain evidence="4 5">CCNWXJ 40-4</strain>
    </source>
</reference>
<feature type="transmembrane region" description="Helical" evidence="1">
    <location>
        <begin position="21"/>
        <end position="44"/>
    </location>
</feature>
<protein>
    <submittedName>
        <fullName evidence="4">Bifunctional diguanylate cyclase/phosphodiesterase</fullName>
    </submittedName>
</protein>
<dbReference type="CDD" id="cd01949">
    <property type="entry name" value="GGDEF"/>
    <property type="match status" value="1"/>
</dbReference>
<dbReference type="Pfam" id="PF00563">
    <property type="entry name" value="EAL"/>
    <property type="match status" value="1"/>
</dbReference>
<organism evidence="4 5">
    <name type="scientific">Allomesorhizobium camelthorni</name>
    <dbReference type="NCBI Taxonomy" id="475069"/>
    <lineage>
        <taxon>Bacteria</taxon>
        <taxon>Pseudomonadati</taxon>
        <taxon>Pseudomonadota</taxon>
        <taxon>Alphaproteobacteria</taxon>
        <taxon>Hyphomicrobiales</taxon>
        <taxon>Phyllobacteriaceae</taxon>
        <taxon>Allomesorhizobium</taxon>
    </lineage>
</organism>
<dbReference type="EMBL" id="JAAKZF010000048">
    <property type="protein sequence ID" value="NGO54272.1"/>
    <property type="molecule type" value="Genomic_DNA"/>
</dbReference>
<keyword evidence="5" id="KW-1185">Reference proteome</keyword>
<dbReference type="PROSITE" id="PS50883">
    <property type="entry name" value="EAL"/>
    <property type="match status" value="1"/>
</dbReference>
<comment type="caution">
    <text evidence="4">The sequence shown here is derived from an EMBL/GenBank/DDBJ whole genome shotgun (WGS) entry which is preliminary data.</text>
</comment>
<dbReference type="Pfam" id="PF00990">
    <property type="entry name" value="GGDEF"/>
    <property type="match status" value="1"/>
</dbReference>
<feature type="domain" description="GGDEF" evidence="3">
    <location>
        <begin position="117"/>
        <end position="250"/>
    </location>
</feature>
<sequence>MWKSAKAIFDGSLDAEPASLTVIQSVVVTLLAVAMSAGLWVTIGVHFPNIWYQIFAALFIASILAPIFLYPSYRTSHRLRLANSVIKQQAFTDHLTKLPNSFALSDALEQRLRQQPEGFAVHFVDVDRFKQVNDSLGHHVGNAVLEAIAERLRHSVGTKDFVARFGGDEFVVVQNRVSSEAEAIDFANRIRQAVSTTYGLETHRIAVQVTIGTALAPLHADEPTQILKAADLALYKAKSRGTTGELFAPQMAMVASRRRTIEVGLATALAERQLSLVFQPIVQRTRPQRIIAVEALLRWNLSDGTMISPSEFVPVAERTGSIVEIGERALEQACLECHNWPEDVRVAVNVSPVQFFRSDLLATIKRILTKTGLSPHRLDLEITESVLISDTTFIDPILSELRWMGIRIALDDFGSGYCGLHYLRQFIIDKIKVDKTIIDEACTSEKALNILRGVSKIASEIGMTVTVEGVDNQEKAELLNREKCADELQGFFFSRPVSARIAAQMLARQQRQENQQENVISIRRPD</sequence>
<name>A0A6G4WHJ7_9HYPH</name>
<keyword evidence="1" id="KW-0812">Transmembrane</keyword>
<feature type="transmembrane region" description="Helical" evidence="1">
    <location>
        <begin position="50"/>
        <end position="70"/>
    </location>
</feature>
<feature type="domain" description="EAL" evidence="2">
    <location>
        <begin position="258"/>
        <end position="510"/>
    </location>
</feature>
<dbReference type="PROSITE" id="PS50887">
    <property type="entry name" value="GGDEF"/>
    <property type="match status" value="1"/>
</dbReference>
<dbReference type="SMART" id="SM00052">
    <property type="entry name" value="EAL"/>
    <property type="match status" value="1"/>
</dbReference>
<keyword evidence="1" id="KW-0472">Membrane</keyword>
<dbReference type="Gene3D" id="3.30.70.270">
    <property type="match status" value="1"/>
</dbReference>
<evidence type="ECO:0000313" key="5">
    <source>
        <dbReference type="Proteomes" id="UP001642900"/>
    </source>
</evidence>
<evidence type="ECO:0000259" key="3">
    <source>
        <dbReference type="PROSITE" id="PS50887"/>
    </source>
</evidence>
<dbReference type="SUPFAM" id="SSF55073">
    <property type="entry name" value="Nucleotide cyclase"/>
    <property type="match status" value="1"/>
</dbReference>
<dbReference type="CDD" id="cd01948">
    <property type="entry name" value="EAL"/>
    <property type="match status" value="1"/>
</dbReference>
<evidence type="ECO:0000313" key="4">
    <source>
        <dbReference type="EMBL" id="NGO54272.1"/>
    </source>
</evidence>
<dbReference type="PANTHER" id="PTHR44757:SF2">
    <property type="entry name" value="BIOFILM ARCHITECTURE MAINTENANCE PROTEIN MBAA"/>
    <property type="match status" value="1"/>
</dbReference>
<dbReference type="InterPro" id="IPR001633">
    <property type="entry name" value="EAL_dom"/>
</dbReference>
<dbReference type="NCBIfam" id="TIGR00254">
    <property type="entry name" value="GGDEF"/>
    <property type="match status" value="1"/>
</dbReference>
<dbReference type="AlphaFoldDB" id="A0A6G4WHJ7"/>
<accession>A0A6G4WHJ7</accession>